<dbReference type="PANTHER" id="PTHR31025:SF9">
    <property type="entry name" value="SI:DKEY-286J15.1"/>
    <property type="match status" value="1"/>
</dbReference>
<gene>
    <name evidence="1" type="ORF">H4Q32_023834</name>
</gene>
<comment type="caution">
    <text evidence="1">The sequence shown here is derived from an EMBL/GenBank/DDBJ whole genome shotgun (WGS) entry which is preliminary data.</text>
</comment>
<accession>A0ABQ8L8Y9</accession>
<reference evidence="1 2" key="1">
    <citation type="submission" date="2022-01" db="EMBL/GenBank/DDBJ databases">
        <title>A high-quality chromosome-level genome assembly of rohu carp, Labeo rohita.</title>
        <authorList>
            <person name="Arick M.A. II"/>
            <person name="Hsu C.-Y."/>
            <person name="Magbanua Z."/>
            <person name="Pechanova O."/>
            <person name="Grover C."/>
            <person name="Miller E."/>
            <person name="Thrash A."/>
            <person name="Ezzel L."/>
            <person name="Alam S."/>
            <person name="Benzie J."/>
            <person name="Hamilton M."/>
            <person name="Karsi A."/>
            <person name="Lawrence M.L."/>
            <person name="Peterson D.G."/>
        </authorList>
    </citation>
    <scope>NUCLEOTIDE SEQUENCE [LARGE SCALE GENOMIC DNA]</scope>
    <source>
        <strain evidence="2">BAU-BD-2019</strain>
        <tissue evidence="1">Blood</tissue>
    </source>
</reference>
<keyword evidence="2" id="KW-1185">Reference proteome</keyword>
<protein>
    <submittedName>
        <fullName evidence="1">Carboxylic acid reductase</fullName>
    </submittedName>
</protein>
<name>A0ABQ8L8Y9_LABRO</name>
<organism evidence="1 2">
    <name type="scientific">Labeo rohita</name>
    <name type="common">Indian major carp</name>
    <name type="synonym">Cyprinus rohita</name>
    <dbReference type="NCBI Taxonomy" id="84645"/>
    <lineage>
        <taxon>Eukaryota</taxon>
        <taxon>Metazoa</taxon>
        <taxon>Chordata</taxon>
        <taxon>Craniata</taxon>
        <taxon>Vertebrata</taxon>
        <taxon>Euteleostomi</taxon>
        <taxon>Actinopterygii</taxon>
        <taxon>Neopterygii</taxon>
        <taxon>Teleostei</taxon>
        <taxon>Ostariophysi</taxon>
        <taxon>Cypriniformes</taxon>
        <taxon>Cyprinidae</taxon>
        <taxon>Labeoninae</taxon>
        <taxon>Labeonini</taxon>
        <taxon>Labeo</taxon>
    </lineage>
</organism>
<evidence type="ECO:0000313" key="2">
    <source>
        <dbReference type="Proteomes" id="UP000830375"/>
    </source>
</evidence>
<evidence type="ECO:0000313" key="1">
    <source>
        <dbReference type="EMBL" id="KAI2646123.1"/>
    </source>
</evidence>
<dbReference type="PANTHER" id="PTHR31025">
    <property type="entry name" value="SI:CH211-196P9.1-RELATED"/>
    <property type="match status" value="1"/>
</dbReference>
<dbReference type="Proteomes" id="UP000830375">
    <property type="component" value="Unassembled WGS sequence"/>
</dbReference>
<sequence length="263" mass="30051">MYLGLRCFWERSPGQLTPQEDHAITKPESGLPPEKIKEMVDWMKVHKYPVSDVEGYMKETAIYRGEWIRSNLEGIPQASRQSWHDLNPVKHLCGILDQPSDNSQCSTLRSDLIIIQSVWNDTKNHNKLGQTKSRRTVATSPRCFKKPTCQATWKNYAQVHVGTNMVEYLQNAETSDIFLHVLCLGNESTTSQTFTIVSGHAIETESLLEAVDLCFKSFFVLDVHYTKQCLPTWEFLQHAVYHIDGHESSCVKFLRASVFSGQL</sequence>
<proteinExistence type="predicted"/>
<dbReference type="EMBL" id="JACTAM010001863">
    <property type="protein sequence ID" value="KAI2646123.1"/>
    <property type="molecule type" value="Genomic_DNA"/>
</dbReference>